<evidence type="ECO:0000313" key="2">
    <source>
        <dbReference type="EMBL" id="MBW6436368.1"/>
    </source>
</evidence>
<sequence>MNNTALRQPELWRPLVSALRGGAPAGTREIEFRGTVHPGSYGGSVFDDGESRHGGGSVLDALKPPAALVEGPGVAVRALVTAAGAAEVDIVAGAPQVSFGMGSTILETVLLVDGADPEPYRRVPVHHDGVTTSPNADPEVVRALVRRILPGAQAASPAALAAAESSLGAALPADVRALYLSAGAGDLVLPADPELFYGMSIVALDDAAAREYLEPRSRYGSWTDGAIEVVAPDPAERVQPLAASPAWFAVGDDFGGNLLVVDLEPGPRGHVGQVLYVDHEFPAGARWLAPSLTELLTGRPSEPAEPGPEGGLVVRIGPRGRTVADVLPDTEVVVVSAAPEPTDLSGLAGNKTVRTLVVSHSATVTNLDVVTTLPGLEYLELGTANWQQLLRADRVPPTLQAAGMQGRADWGTTVEVVDALLARWDRPRIDVTRIRLSRG</sequence>
<comment type="caution">
    <text evidence="2">The sequence shown here is derived from an EMBL/GenBank/DDBJ whole genome shotgun (WGS) entry which is preliminary data.</text>
</comment>
<organism evidence="2 3">
    <name type="scientific">Actinoplanes hulinensis</name>
    <dbReference type="NCBI Taxonomy" id="1144547"/>
    <lineage>
        <taxon>Bacteria</taxon>
        <taxon>Bacillati</taxon>
        <taxon>Actinomycetota</taxon>
        <taxon>Actinomycetes</taxon>
        <taxon>Micromonosporales</taxon>
        <taxon>Micromonosporaceae</taxon>
        <taxon>Actinoplanes</taxon>
    </lineage>
</organism>
<protein>
    <submittedName>
        <fullName evidence="2">SMI1/KNR4 family protein</fullName>
    </submittedName>
</protein>
<name>A0ABS7B614_9ACTN</name>
<gene>
    <name evidence="2" type="ORF">KZ829_21750</name>
</gene>
<dbReference type="EMBL" id="JAHXZI010000011">
    <property type="protein sequence ID" value="MBW6436368.1"/>
    <property type="molecule type" value="Genomic_DNA"/>
</dbReference>
<evidence type="ECO:0000313" key="3">
    <source>
        <dbReference type="Proteomes" id="UP001519863"/>
    </source>
</evidence>
<dbReference type="Proteomes" id="UP001519863">
    <property type="component" value="Unassembled WGS sequence"/>
</dbReference>
<dbReference type="RefSeq" id="WP_220145770.1">
    <property type="nucleotide sequence ID" value="NZ_JAHXZI010000011.1"/>
</dbReference>
<feature type="domain" description="Knr4/Smi1-like" evidence="1">
    <location>
        <begin position="154"/>
        <end position="298"/>
    </location>
</feature>
<accession>A0ABS7B614</accession>
<dbReference type="SMART" id="SM00860">
    <property type="entry name" value="SMI1_KNR4"/>
    <property type="match status" value="1"/>
</dbReference>
<proteinExistence type="predicted"/>
<reference evidence="2 3" key="1">
    <citation type="journal article" date="2013" name="Antonie Van Leeuwenhoek">
        <title>Actinoplanes hulinensis sp. nov., a novel actinomycete isolated from soybean root (Glycine max (L.) Merr).</title>
        <authorList>
            <person name="Shen Y."/>
            <person name="Liu C."/>
            <person name="Wang X."/>
            <person name="Zhao J."/>
            <person name="Jia F."/>
            <person name="Zhang Y."/>
            <person name="Wang L."/>
            <person name="Yang D."/>
            <person name="Xiang W."/>
        </authorList>
    </citation>
    <scope>NUCLEOTIDE SEQUENCE [LARGE SCALE GENOMIC DNA]</scope>
    <source>
        <strain evidence="2 3">NEAU-M9</strain>
    </source>
</reference>
<dbReference type="InterPro" id="IPR037883">
    <property type="entry name" value="Knr4/Smi1-like_sf"/>
</dbReference>
<dbReference type="Pfam" id="PF09346">
    <property type="entry name" value="SMI1_KNR4"/>
    <property type="match status" value="1"/>
</dbReference>
<keyword evidence="3" id="KW-1185">Reference proteome</keyword>
<dbReference type="SUPFAM" id="SSF160631">
    <property type="entry name" value="SMI1/KNR4-like"/>
    <property type="match status" value="1"/>
</dbReference>
<evidence type="ECO:0000259" key="1">
    <source>
        <dbReference type="SMART" id="SM00860"/>
    </source>
</evidence>
<dbReference type="InterPro" id="IPR018958">
    <property type="entry name" value="Knr4/Smi1-like_dom"/>
</dbReference>